<dbReference type="PANTHER" id="PTHR43046:SF14">
    <property type="entry name" value="MUTT_NUDIX FAMILY PROTEIN"/>
    <property type="match status" value="1"/>
</dbReference>
<dbReference type="PROSITE" id="PS51462">
    <property type="entry name" value="NUDIX"/>
    <property type="match status" value="1"/>
</dbReference>
<dbReference type="OrthoDB" id="7376250at2"/>
<proteinExistence type="predicted"/>
<feature type="domain" description="Nudix hydrolase" evidence="3">
    <location>
        <begin position="4"/>
        <end position="146"/>
    </location>
</feature>
<accession>A0A1J0ERS0</accession>
<keyword evidence="2 4" id="KW-0378">Hydrolase</keyword>
<dbReference type="PROSITE" id="PS00893">
    <property type="entry name" value="NUDIX_BOX"/>
    <property type="match status" value="1"/>
</dbReference>
<dbReference type="InterPro" id="IPR000086">
    <property type="entry name" value="NUDIX_hydrolase_dom"/>
</dbReference>
<reference evidence="5" key="1">
    <citation type="submission" date="2016-10" db="EMBL/GenBank/DDBJ databases">
        <title>Pseudomonas frederiksbergensis ERGS4:02 complete genome.</title>
        <authorList>
            <person name="Kumar R."/>
            <person name="Acharya V."/>
            <person name="Singh D."/>
        </authorList>
    </citation>
    <scope>NUCLEOTIDE SEQUENCE [LARGE SCALE GENOMIC DNA]</scope>
    <source>
        <strain evidence="5">ERGS4:02</strain>
    </source>
</reference>
<evidence type="ECO:0000256" key="1">
    <source>
        <dbReference type="ARBA" id="ARBA00001946"/>
    </source>
</evidence>
<protein>
    <submittedName>
        <fullName evidence="4">NUDIX hydrolase</fullName>
    </submittedName>
</protein>
<dbReference type="InterPro" id="IPR020084">
    <property type="entry name" value="NUDIX_hydrolase_CS"/>
</dbReference>
<evidence type="ECO:0000259" key="3">
    <source>
        <dbReference type="PROSITE" id="PS51462"/>
    </source>
</evidence>
<dbReference type="GO" id="GO:0016787">
    <property type="term" value="F:hydrolase activity"/>
    <property type="evidence" value="ECO:0007669"/>
    <property type="project" value="UniProtKB-KW"/>
</dbReference>
<dbReference type="Pfam" id="PF00293">
    <property type="entry name" value="NUDIX"/>
    <property type="match status" value="1"/>
</dbReference>
<dbReference type="CDD" id="cd04688">
    <property type="entry name" value="NUDIX_Hydrolase"/>
    <property type="match status" value="1"/>
</dbReference>
<evidence type="ECO:0000256" key="2">
    <source>
        <dbReference type="ARBA" id="ARBA00022801"/>
    </source>
</evidence>
<dbReference type="InterPro" id="IPR015797">
    <property type="entry name" value="NUDIX_hydrolase-like_dom_sf"/>
</dbReference>
<organism evidence="4 5">
    <name type="scientific">Pseudomonas frederiksbergensis</name>
    <dbReference type="NCBI Taxonomy" id="104087"/>
    <lineage>
        <taxon>Bacteria</taxon>
        <taxon>Pseudomonadati</taxon>
        <taxon>Pseudomonadota</taxon>
        <taxon>Gammaproteobacteria</taxon>
        <taxon>Pseudomonadales</taxon>
        <taxon>Pseudomonadaceae</taxon>
        <taxon>Pseudomonas</taxon>
    </lineage>
</organism>
<comment type="cofactor">
    <cofactor evidence="1">
        <name>Mg(2+)</name>
        <dbReference type="ChEBI" id="CHEBI:18420"/>
    </cofactor>
</comment>
<evidence type="ECO:0000313" key="5">
    <source>
        <dbReference type="Proteomes" id="UP000182567"/>
    </source>
</evidence>
<dbReference type="Proteomes" id="UP000182567">
    <property type="component" value="Chromosome"/>
</dbReference>
<dbReference type="SUPFAM" id="SSF55811">
    <property type="entry name" value="Nudix"/>
    <property type="match status" value="1"/>
</dbReference>
<evidence type="ECO:0000313" key="4">
    <source>
        <dbReference type="EMBL" id="APC18528.1"/>
    </source>
</evidence>
<dbReference type="GeneID" id="46911247"/>
<dbReference type="RefSeq" id="WP_071554780.1">
    <property type="nucleotide sequence ID" value="NZ_CP017886.1"/>
</dbReference>
<dbReference type="AlphaFoldDB" id="A0A1J0ERS0"/>
<gene>
    <name evidence="4" type="ORF">BLL42_23480</name>
</gene>
<sequence>MTTQRIRALALCVFHHDGKILVNEAYDPVKQQTFFRPIGGGIEFGETSAQAVAREVQEELGLPITDVRLLGTLESLFTYAGTPGHEIVQVYDATFVEASVYELPHLNAQESNGAAFIAKWHSCASFTNESPLVPDGLYELLKKVSLLD</sequence>
<dbReference type="PANTHER" id="PTHR43046">
    <property type="entry name" value="GDP-MANNOSE MANNOSYL HYDROLASE"/>
    <property type="match status" value="1"/>
</dbReference>
<dbReference type="Gene3D" id="3.90.79.10">
    <property type="entry name" value="Nucleoside Triphosphate Pyrophosphohydrolase"/>
    <property type="match status" value="1"/>
</dbReference>
<name>A0A1J0ERS0_9PSED</name>
<dbReference type="EMBL" id="CP017886">
    <property type="protein sequence ID" value="APC18528.1"/>
    <property type="molecule type" value="Genomic_DNA"/>
</dbReference>